<organism evidence="2 3">
    <name type="scientific">Pelobates cultripes</name>
    <name type="common">Western spadefoot toad</name>
    <dbReference type="NCBI Taxonomy" id="61616"/>
    <lineage>
        <taxon>Eukaryota</taxon>
        <taxon>Metazoa</taxon>
        <taxon>Chordata</taxon>
        <taxon>Craniata</taxon>
        <taxon>Vertebrata</taxon>
        <taxon>Euteleostomi</taxon>
        <taxon>Amphibia</taxon>
        <taxon>Batrachia</taxon>
        <taxon>Anura</taxon>
        <taxon>Pelobatoidea</taxon>
        <taxon>Pelobatidae</taxon>
        <taxon>Pelobates</taxon>
    </lineage>
</organism>
<evidence type="ECO:0000313" key="3">
    <source>
        <dbReference type="Proteomes" id="UP001295444"/>
    </source>
</evidence>
<accession>A0AAD1S2V0</accession>
<proteinExistence type="predicted"/>
<sequence length="105" mass="11669">SGRANGIVVRENAKDKDRRDPDKCYNKPKSKDSRDQEICATGHKVRVLGLPEPQQGNIKQKSPRFHQSDPNSYWQIRHSEPNLAHHILIAGTLSVSQSTLGDSGA</sequence>
<feature type="non-terminal residue" evidence="2">
    <location>
        <position position="1"/>
    </location>
</feature>
<gene>
    <name evidence="2" type="ORF">PECUL_23A011426</name>
</gene>
<feature type="compositionally biased region" description="Basic and acidic residues" evidence="1">
    <location>
        <begin position="11"/>
        <end position="37"/>
    </location>
</feature>
<dbReference type="EMBL" id="OW240915">
    <property type="protein sequence ID" value="CAH2286079.1"/>
    <property type="molecule type" value="Genomic_DNA"/>
</dbReference>
<protein>
    <submittedName>
        <fullName evidence="2">Uncharacterized protein</fullName>
    </submittedName>
</protein>
<name>A0AAD1S2V0_PELCU</name>
<reference evidence="2" key="1">
    <citation type="submission" date="2022-03" db="EMBL/GenBank/DDBJ databases">
        <authorList>
            <person name="Alioto T."/>
            <person name="Alioto T."/>
            <person name="Gomez Garrido J."/>
        </authorList>
    </citation>
    <scope>NUCLEOTIDE SEQUENCE</scope>
</reference>
<feature type="non-terminal residue" evidence="2">
    <location>
        <position position="105"/>
    </location>
</feature>
<dbReference type="Proteomes" id="UP001295444">
    <property type="component" value="Chromosome 04"/>
</dbReference>
<evidence type="ECO:0000256" key="1">
    <source>
        <dbReference type="SAM" id="MobiDB-lite"/>
    </source>
</evidence>
<feature type="region of interest" description="Disordered" evidence="1">
    <location>
        <begin position="1"/>
        <end position="38"/>
    </location>
</feature>
<evidence type="ECO:0000313" key="2">
    <source>
        <dbReference type="EMBL" id="CAH2286079.1"/>
    </source>
</evidence>
<dbReference type="AlphaFoldDB" id="A0AAD1S2V0"/>
<keyword evidence="3" id="KW-1185">Reference proteome</keyword>